<dbReference type="Proteomes" id="UP001415857">
    <property type="component" value="Unassembled WGS sequence"/>
</dbReference>
<evidence type="ECO:0000313" key="3">
    <source>
        <dbReference type="Proteomes" id="UP001415857"/>
    </source>
</evidence>
<protein>
    <submittedName>
        <fullName evidence="2">Uncharacterized protein</fullName>
    </submittedName>
</protein>
<reference evidence="2 3" key="1">
    <citation type="journal article" date="2024" name="Plant J.">
        <title>Genome sequences and population genomics reveal climatic adaptation and genomic divergence between two closely related sweetgum species.</title>
        <authorList>
            <person name="Xu W.Q."/>
            <person name="Ren C.Q."/>
            <person name="Zhang X.Y."/>
            <person name="Comes H.P."/>
            <person name="Liu X.H."/>
            <person name="Li Y.G."/>
            <person name="Kettle C.J."/>
            <person name="Jalonen R."/>
            <person name="Gaisberger H."/>
            <person name="Ma Y.Z."/>
            <person name="Qiu Y.X."/>
        </authorList>
    </citation>
    <scope>NUCLEOTIDE SEQUENCE [LARGE SCALE GENOMIC DNA]</scope>
    <source>
        <strain evidence="2">Hangzhou</strain>
    </source>
</reference>
<organism evidence="2 3">
    <name type="scientific">Liquidambar formosana</name>
    <name type="common">Formosan gum</name>
    <dbReference type="NCBI Taxonomy" id="63359"/>
    <lineage>
        <taxon>Eukaryota</taxon>
        <taxon>Viridiplantae</taxon>
        <taxon>Streptophyta</taxon>
        <taxon>Embryophyta</taxon>
        <taxon>Tracheophyta</taxon>
        <taxon>Spermatophyta</taxon>
        <taxon>Magnoliopsida</taxon>
        <taxon>eudicotyledons</taxon>
        <taxon>Gunneridae</taxon>
        <taxon>Pentapetalae</taxon>
        <taxon>Saxifragales</taxon>
        <taxon>Altingiaceae</taxon>
        <taxon>Liquidambar</taxon>
    </lineage>
</organism>
<feature type="region of interest" description="Disordered" evidence="1">
    <location>
        <begin position="1"/>
        <end position="20"/>
    </location>
</feature>
<gene>
    <name evidence="2" type="ORF">L1049_008583</name>
</gene>
<dbReference type="PANTHER" id="PTHR12460:SF0">
    <property type="entry name" value="CID DOMAIN-CONTAINING PROTEIN-RELATED"/>
    <property type="match status" value="1"/>
</dbReference>
<keyword evidence="3" id="KW-1185">Reference proteome</keyword>
<evidence type="ECO:0000256" key="1">
    <source>
        <dbReference type="SAM" id="MobiDB-lite"/>
    </source>
</evidence>
<comment type="caution">
    <text evidence="2">The sequence shown here is derived from an EMBL/GenBank/DDBJ whole genome shotgun (WGS) entry which is preliminary data.</text>
</comment>
<accession>A0AAP0S6Q5</accession>
<evidence type="ECO:0000313" key="2">
    <source>
        <dbReference type="EMBL" id="KAK9290414.1"/>
    </source>
</evidence>
<sequence length="124" mass="13257">MLSKEPPPLSASNGKSSNPIKIVKKDAHSLRIKLAVGGMPEKVLTAFQSVHDEYCNEETALNKCKTAVNHVGKIEDAVENTSTLGNQQGSALVDELQEHESVLQQCVGQLESAEATRACLGFPA</sequence>
<dbReference type="AlphaFoldDB" id="A0AAP0S6Q5"/>
<dbReference type="GO" id="GO:0031124">
    <property type="term" value="P:mRNA 3'-end processing"/>
    <property type="evidence" value="ECO:0007669"/>
    <property type="project" value="TreeGrafter"/>
</dbReference>
<dbReference type="EMBL" id="JBBPBK010000002">
    <property type="protein sequence ID" value="KAK9290414.1"/>
    <property type="molecule type" value="Genomic_DNA"/>
</dbReference>
<name>A0AAP0S6Q5_LIQFO</name>
<dbReference type="GO" id="GO:0000993">
    <property type="term" value="F:RNA polymerase II complex binding"/>
    <property type="evidence" value="ECO:0007669"/>
    <property type="project" value="TreeGrafter"/>
</dbReference>
<proteinExistence type="predicted"/>
<feature type="compositionally biased region" description="Polar residues" evidence="1">
    <location>
        <begin position="10"/>
        <end position="19"/>
    </location>
</feature>
<dbReference type="PANTHER" id="PTHR12460">
    <property type="entry name" value="CYCLIN-DEPENDENT KINASE INHIBITOR-RELATED PROTEIN"/>
    <property type="match status" value="1"/>
</dbReference>